<gene>
    <name evidence="1" type="ORF">nbrc107697_02700</name>
</gene>
<sequence>MVAVDSRTMSLASFDGGDPDLYLAVVFIEQREPGQGFPPLSPDEVVLAEYPLPAARPPWLPPR</sequence>
<organism evidence="1 2">
    <name type="scientific">Gordonia crocea</name>
    <dbReference type="NCBI Taxonomy" id="589162"/>
    <lineage>
        <taxon>Bacteria</taxon>
        <taxon>Bacillati</taxon>
        <taxon>Actinomycetota</taxon>
        <taxon>Actinomycetes</taxon>
        <taxon>Mycobacteriales</taxon>
        <taxon>Gordoniaceae</taxon>
        <taxon>Gordonia</taxon>
    </lineage>
</organism>
<proteinExistence type="predicted"/>
<dbReference type="Proteomes" id="UP000444980">
    <property type="component" value="Unassembled WGS sequence"/>
</dbReference>
<evidence type="ECO:0000313" key="2">
    <source>
        <dbReference type="Proteomes" id="UP000444980"/>
    </source>
</evidence>
<name>A0A7M3SUA7_9ACTN</name>
<comment type="caution">
    <text evidence="1">The sequence shown here is derived from an EMBL/GenBank/DDBJ whole genome shotgun (WGS) entry which is preliminary data.</text>
</comment>
<reference evidence="2" key="1">
    <citation type="submission" date="2019-06" db="EMBL/GenBank/DDBJ databases">
        <title>Gordonia isolated from sludge of a wastewater treatment plant.</title>
        <authorList>
            <person name="Tamura T."/>
            <person name="Aoyama K."/>
            <person name="Kang Y."/>
            <person name="Saito S."/>
            <person name="Akiyama N."/>
            <person name="Yazawa K."/>
            <person name="Gonoi T."/>
            <person name="Mikami Y."/>
        </authorList>
    </citation>
    <scope>NUCLEOTIDE SEQUENCE [LARGE SCALE GENOMIC DNA]</scope>
    <source>
        <strain evidence="2">NBRC 107697</strain>
    </source>
</reference>
<dbReference type="AlphaFoldDB" id="A0A7M3SUA7"/>
<dbReference type="EMBL" id="BJOU01000001">
    <property type="protein sequence ID" value="GED96231.1"/>
    <property type="molecule type" value="Genomic_DNA"/>
</dbReference>
<protein>
    <submittedName>
        <fullName evidence="1">Uncharacterized protein</fullName>
    </submittedName>
</protein>
<accession>A0A7M3SUA7</accession>
<evidence type="ECO:0000313" key="1">
    <source>
        <dbReference type="EMBL" id="GED96231.1"/>
    </source>
</evidence>
<keyword evidence="2" id="KW-1185">Reference proteome</keyword>